<dbReference type="GO" id="GO:0000976">
    <property type="term" value="F:transcription cis-regulatory region binding"/>
    <property type="evidence" value="ECO:0007669"/>
    <property type="project" value="TreeGrafter"/>
</dbReference>
<gene>
    <name evidence="5" type="ORF">D7M11_05235</name>
</gene>
<accession>A0A3B0CMY3</accession>
<evidence type="ECO:0000313" key="6">
    <source>
        <dbReference type="Proteomes" id="UP000282311"/>
    </source>
</evidence>
<keyword evidence="1" id="KW-0805">Transcription regulation</keyword>
<name>A0A3B0CMY3_9BACL</name>
<keyword evidence="3" id="KW-0804">Transcription</keyword>
<protein>
    <submittedName>
        <fullName evidence="5">LacI family transcriptional regulator</fullName>
    </submittedName>
</protein>
<dbReference type="PRINTS" id="PR00036">
    <property type="entry name" value="HTHLACI"/>
</dbReference>
<reference evidence="5 6" key="1">
    <citation type="journal article" date="2007" name="Int. J. Syst. Evol. Microbiol.">
        <title>Paenibacillus ginsengarvi sp. nov., isolated from soil from ginseng cultivation.</title>
        <authorList>
            <person name="Yoon M.H."/>
            <person name="Ten L.N."/>
            <person name="Im W.T."/>
        </authorList>
    </citation>
    <scope>NUCLEOTIDE SEQUENCE [LARGE SCALE GENOMIC DNA]</scope>
    <source>
        <strain evidence="5 6">KCTC 13059</strain>
    </source>
</reference>
<dbReference type="PANTHER" id="PTHR30146">
    <property type="entry name" value="LACI-RELATED TRANSCRIPTIONAL REPRESSOR"/>
    <property type="match status" value="1"/>
</dbReference>
<dbReference type="PROSITE" id="PS50932">
    <property type="entry name" value="HTH_LACI_2"/>
    <property type="match status" value="1"/>
</dbReference>
<dbReference type="InterPro" id="IPR046335">
    <property type="entry name" value="LacI/GalR-like_sensor"/>
</dbReference>
<dbReference type="InterPro" id="IPR010982">
    <property type="entry name" value="Lambda_DNA-bd_dom_sf"/>
</dbReference>
<proteinExistence type="predicted"/>
<dbReference type="Gene3D" id="1.10.260.40">
    <property type="entry name" value="lambda repressor-like DNA-binding domains"/>
    <property type="match status" value="1"/>
</dbReference>
<dbReference type="SUPFAM" id="SSF53822">
    <property type="entry name" value="Periplasmic binding protein-like I"/>
    <property type="match status" value="1"/>
</dbReference>
<sequence length="338" mass="38076">MLGVKYDDEGRDGLVTIKDIAKAAGVTYVTVSRALNDEPGVGEKTRQKIKELAEEMNYIPSLAAKKLVQRQPDTVGLIWPRIKGMFFFDLSFELQEEAARRGLNVILSMAKPEEALRTFNQYFVDYVIFWRPGWSPTLEFLQEKERFRGEMLLLGGWRTDKAHSITIDRVGAFRDAVRHLAGLGHNKIALVGLPDLDKHNGYMQGMLELKLDYCPDYVVTIDDPAYKQKMHDMMNGDNRPTAIIVDCHGTLHQVSGELRKLNIRIPNDLSMVVYDDTQLQFFDIPLTTVGPSIAELATRSFEILTGAGAGEGDGPRWVEEEIKSKLTPRSSTIPYKGL</sequence>
<dbReference type="Proteomes" id="UP000282311">
    <property type="component" value="Unassembled WGS sequence"/>
</dbReference>
<dbReference type="EMBL" id="RBAH01000003">
    <property type="protein sequence ID" value="RKN85747.1"/>
    <property type="molecule type" value="Genomic_DNA"/>
</dbReference>
<evidence type="ECO:0000259" key="4">
    <source>
        <dbReference type="PROSITE" id="PS50932"/>
    </source>
</evidence>
<dbReference type="SMART" id="SM00354">
    <property type="entry name" value="HTH_LACI"/>
    <property type="match status" value="1"/>
</dbReference>
<feature type="domain" description="HTH lacI-type" evidence="4">
    <location>
        <begin position="15"/>
        <end position="69"/>
    </location>
</feature>
<comment type="caution">
    <text evidence="5">The sequence shown here is derived from an EMBL/GenBank/DDBJ whole genome shotgun (WGS) entry which is preliminary data.</text>
</comment>
<dbReference type="InterPro" id="IPR028082">
    <property type="entry name" value="Peripla_BP_I"/>
</dbReference>
<dbReference type="Gene3D" id="3.40.50.2300">
    <property type="match status" value="2"/>
</dbReference>
<dbReference type="InterPro" id="IPR000843">
    <property type="entry name" value="HTH_LacI"/>
</dbReference>
<keyword evidence="2" id="KW-0238">DNA-binding</keyword>
<dbReference type="AlphaFoldDB" id="A0A3B0CMY3"/>
<evidence type="ECO:0000256" key="1">
    <source>
        <dbReference type="ARBA" id="ARBA00023015"/>
    </source>
</evidence>
<evidence type="ECO:0000256" key="3">
    <source>
        <dbReference type="ARBA" id="ARBA00023163"/>
    </source>
</evidence>
<keyword evidence="6" id="KW-1185">Reference proteome</keyword>
<dbReference type="Pfam" id="PF13377">
    <property type="entry name" value="Peripla_BP_3"/>
    <property type="match status" value="1"/>
</dbReference>
<dbReference type="Pfam" id="PF00356">
    <property type="entry name" value="LacI"/>
    <property type="match status" value="1"/>
</dbReference>
<dbReference type="SUPFAM" id="SSF47413">
    <property type="entry name" value="lambda repressor-like DNA-binding domains"/>
    <property type="match status" value="1"/>
</dbReference>
<dbReference type="PROSITE" id="PS00356">
    <property type="entry name" value="HTH_LACI_1"/>
    <property type="match status" value="1"/>
</dbReference>
<evidence type="ECO:0000256" key="2">
    <source>
        <dbReference type="ARBA" id="ARBA00023125"/>
    </source>
</evidence>
<evidence type="ECO:0000313" key="5">
    <source>
        <dbReference type="EMBL" id="RKN85747.1"/>
    </source>
</evidence>
<dbReference type="GO" id="GO:0003700">
    <property type="term" value="F:DNA-binding transcription factor activity"/>
    <property type="evidence" value="ECO:0007669"/>
    <property type="project" value="TreeGrafter"/>
</dbReference>
<organism evidence="5 6">
    <name type="scientific">Paenibacillus ginsengarvi</name>
    <dbReference type="NCBI Taxonomy" id="400777"/>
    <lineage>
        <taxon>Bacteria</taxon>
        <taxon>Bacillati</taxon>
        <taxon>Bacillota</taxon>
        <taxon>Bacilli</taxon>
        <taxon>Bacillales</taxon>
        <taxon>Paenibacillaceae</taxon>
        <taxon>Paenibacillus</taxon>
    </lineage>
</organism>
<dbReference type="CDD" id="cd01392">
    <property type="entry name" value="HTH_LacI"/>
    <property type="match status" value="1"/>
</dbReference>
<dbReference type="PANTHER" id="PTHR30146:SF109">
    <property type="entry name" value="HTH-TYPE TRANSCRIPTIONAL REGULATOR GALS"/>
    <property type="match status" value="1"/>
</dbReference>
<dbReference type="CDD" id="cd06267">
    <property type="entry name" value="PBP1_LacI_sugar_binding-like"/>
    <property type="match status" value="1"/>
</dbReference>